<accession>A0A8S5QB12</accession>
<reference evidence="1" key="1">
    <citation type="journal article" date="2021" name="Proc. Natl. Acad. Sci. U.S.A.">
        <title>A Catalog of Tens of Thousands of Viruses from Human Metagenomes Reveals Hidden Associations with Chronic Diseases.</title>
        <authorList>
            <person name="Tisza M.J."/>
            <person name="Buck C.B."/>
        </authorList>
    </citation>
    <scope>NUCLEOTIDE SEQUENCE</scope>
    <source>
        <strain evidence="1">CtqBH20</strain>
    </source>
</reference>
<organism evidence="1">
    <name type="scientific">Siphoviridae sp. ctqBH20</name>
    <dbReference type="NCBI Taxonomy" id="2825680"/>
    <lineage>
        <taxon>Viruses</taxon>
        <taxon>Duplodnaviria</taxon>
        <taxon>Heunggongvirae</taxon>
        <taxon>Uroviricota</taxon>
        <taxon>Caudoviricetes</taxon>
    </lineage>
</organism>
<proteinExistence type="predicted"/>
<sequence length="148" mass="16819">MRNSVFNTPFENMLRVLLLSNTLKKPANVDRLAALDFICIFGKKCKVLDKNLHGNNEFGFSEFTTKRERITEALKIAVKNDFFNVEKSEDGFLYSISERGNEVVRALESPYARDYIVGAKIVCNRFSSFSDEGILKYISDLSTEAKEG</sequence>
<dbReference type="Pfam" id="PF20288">
    <property type="entry name" value="MC2"/>
    <property type="match status" value="1"/>
</dbReference>
<dbReference type="InterPro" id="IPR046904">
    <property type="entry name" value="ABC-3C_MC2"/>
</dbReference>
<dbReference type="EMBL" id="BK015626">
    <property type="protein sequence ID" value="DAE16550.1"/>
    <property type="molecule type" value="Genomic_DNA"/>
</dbReference>
<protein>
    <submittedName>
        <fullName evidence="1">Uncharacterized protein</fullName>
    </submittedName>
</protein>
<evidence type="ECO:0000313" key="1">
    <source>
        <dbReference type="EMBL" id="DAE16550.1"/>
    </source>
</evidence>
<name>A0A8S5QB12_9CAUD</name>